<dbReference type="Gene3D" id="3.30.870.10">
    <property type="entry name" value="Endonuclease Chain A"/>
    <property type="match status" value="2"/>
</dbReference>
<dbReference type="SMART" id="SM00155">
    <property type="entry name" value="PLDc"/>
    <property type="match status" value="2"/>
</dbReference>
<reference evidence="16 17" key="1">
    <citation type="journal article" date="2018" name="J. Microbiol.">
        <title>Salicibibacter kimchii gen. nov., sp. nov., a moderately halophilic and alkalitolerant bacterium in the family Bacillaceae, isolated from kimchi.</title>
        <authorList>
            <person name="Jang J.Y."/>
            <person name="Oh Y.J."/>
            <person name="Lim S.K."/>
            <person name="Park H.K."/>
            <person name="Lee C."/>
            <person name="Kim J.Y."/>
            <person name="Lee M.A."/>
            <person name="Choi H.J."/>
        </authorList>
    </citation>
    <scope>NUCLEOTIDE SEQUENCE [LARGE SCALE GENOMIC DNA]</scope>
    <source>
        <strain evidence="16 17">NKC1-1</strain>
    </source>
</reference>
<dbReference type="FunFam" id="3.30.870.10:FF:000021">
    <property type="entry name" value="Cardiolipin synthase"/>
    <property type="match status" value="1"/>
</dbReference>
<feature type="active site" evidence="13">
    <location>
        <position position="229"/>
    </location>
</feature>
<sequence>MDILSIAVGLLFLLNAIFAGIIVFMERRDVHATWAWLLILVFIPYLGFILYLVLGQNLTRKRLFDWDGIEQIGLKDLINDQLYDMKHHRFDFKSETSSNHRDLVSLLLRSNDAVLTQDNHVDVFTDGVDKFSQLLSDIAEAKDHVHLQYYIFRNDNLGKRIINLLTEKAREGVQIRVLYDDMGSRKLYPKHFRTLTEVGGEVGVFFPSRIPYMNSRLNYRNHRKIVVIDGEVAYVGGFNVGDEYLGHNKRMGYWRDTHLRLRGSSVKALQTRFILDWNQASKDKTIHYEPHYFPYLPLQGDISTQIVSSGPDTKWEEIKNGYIKMITSARESVFIQTPYFIPDASLLDALHIAALAGKDVRIMIPNKPDHPFVYWATYSHMGELLNSGARFYIYDAGFIHSKMLVVDRSVGTIGTANIDVRSFRLNFEVNAFMYDKKLGEKMATIFEADQTFSSEMTPQRYQERGHWVRFKESIARLLSPIL</sequence>
<dbReference type="NCBIfam" id="TIGR04265">
    <property type="entry name" value="bac_cardiolipin"/>
    <property type="match status" value="1"/>
</dbReference>
<evidence type="ECO:0000256" key="11">
    <source>
        <dbReference type="ARBA" id="ARBA00023264"/>
    </source>
</evidence>
<feature type="domain" description="PLD phosphodiesterase" evidence="15">
    <location>
        <begin position="217"/>
        <end position="244"/>
    </location>
</feature>
<keyword evidence="7 13" id="KW-1133">Transmembrane helix</keyword>
<keyword evidence="2 13" id="KW-1003">Cell membrane</keyword>
<dbReference type="AlphaFoldDB" id="A0A345C1K8"/>
<dbReference type="GO" id="GO:0005886">
    <property type="term" value="C:plasma membrane"/>
    <property type="evidence" value="ECO:0007669"/>
    <property type="project" value="UniProtKB-SubCell"/>
</dbReference>
<evidence type="ECO:0000256" key="10">
    <source>
        <dbReference type="ARBA" id="ARBA00023209"/>
    </source>
</evidence>
<dbReference type="EMBL" id="CP031092">
    <property type="protein sequence ID" value="AXF57089.1"/>
    <property type="molecule type" value="Genomic_DNA"/>
</dbReference>
<proteinExistence type="inferred from homology"/>
<feature type="domain" description="PLD phosphodiesterase" evidence="15">
    <location>
        <begin position="395"/>
        <end position="422"/>
    </location>
</feature>
<dbReference type="RefSeq" id="WP_114374591.1">
    <property type="nucleotide sequence ID" value="NZ_CP031092.1"/>
</dbReference>
<dbReference type="PANTHER" id="PTHR21248:SF22">
    <property type="entry name" value="PHOSPHOLIPASE D"/>
    <property type="match status" value="1"/>
</dbReference>
<evidence type="ECO:0000256" key="8">
    <source>
        <dbReference type="ARBA" id="ARBA00023098"/>
    </source>
</evidence>
<dbReference type="GO" id="GO:0032049">
    <property type="term" value="P:cardiolipin biosynthetic process"/>
    <property type="evidence" value="ECO:0007669"/>
    <property type="project" value="UniProtKB-UniRule"/>
</dbReference>
<dbReference type="InterPro" id="IPR025202">
    <property type="entry name" value="PLD-like_dom"/>
</dbReference>
<keyword evidence="17" id="KW-1185">Reference proteome</keyword>
<feature type="active site" evidence="13">
    <location>
        <position position="224"/>
    </location>
</feature>
<keyword evidence="10 13" id="KW-0594">Phospholipid biosynthesis</keyword>
<feature type="active site" evidence="13">
    <location>
        <position position="402"/>
    </location>
</feature>
<comment type="function">
    <text evidence="12 13">Catalyzes the reversible phosphatidyl group transfer from one phosphatidylglycerol molecule to another to form cardiolipin (CL) (diphosphatidylglycerol) and glycerol.</text>
</comment>
<dbReference type="PANTHER" id="PTHR21248">
    <property type="entry name" value="CARDIOLIPIN SYNTHASE"/>
    <property type="match status" value="1"/>
</dbReference>
<evidence type="ECO:0000259" key="15">
    <source>
        <dbReference type="PROSITE" id="PS50035"/>
    </source>
</evidence>
<dbReference type="Pfam" id="PF13091">
    <property type="entry name" value="PLDc_2"/>
    <property type="match status" value="2"/>
</dbReference>
<keyword evidence="11 13" id="KW-1208">Phospholipid metabolism</keyword>
<dbReference type="InterPro" id="IPR022924">
    <property type="entry name" value="Cardiolipin_synthase"/>
</dbReference>
<dbReference type="FunFam" id="3.30.870.10:FF:000014">
    <property type="entry name" value="Cardiolipin synthase"/>
    <property type="match status" value="1"/>
</dbReference>
<dbReference type="CDD" id="cd09112">
    <property type="entry name" value="PLDc_CLS_2"/>
    <property type="match status" value="1"/>
</dbReference>
<protein>
    <recommendedName>
        <fullName evidence="13 14">Cardiolipin synthase</fullName>
        <shortName evidence="13">CL synthase</shortName>
        <ecNumber evidence="13 14">2.7.8.-</ecNumber>
    </recommendedName>
</protein>
<dbReference type="OrthoDB" id="9762009at2"/>
<evidence type="ECO:0000256" key="12">
    <source>
        <dbReference type="ARBA" id="ARBA00057569"/>
    </source>
</evidence>
<comment type="catalytic activity">
    <reaction evidence="13">
        <text>2 a 1,2-diacyl-sn-glycero-3-phospho-(1'-sn-glycerol) = a cardiolipin + glycerol</text>
        <dbReference type="Rhea" id="RHEA:31451"/>
        <dbReference type="ChEBI" id="CHEBI:17754"/>
        <dbReference type="ChEBI" id="CHEBI:62237"/>
        <dbReference type="ChEBI" id="CHEBI:64716"/>
    </reaction>
</comment>
<evidence type="ECO:0000256" key="4">
    <source>
        <dbReference type="ARBA" id="ARBA00022679"/>
    </source>
</evidence>
<dbReference type="Proteomes" id="UP000252100">
    <property type="component" value="Chromosome"/>
</dbReference>
<evidence type="ECO:0000256" key="5">
    <source>
        <dbReference type="ARBA" id="ARBA00022692"/>
    </source>
</evidence>
<feature type="transmembrane region" description="Helical" evidence="13">
    <location>
        <begin position="35"/>
        <end position="54"/>
    </location>
</feature>
<evidence type="ECO:0000256" key="14">
    <source>
        <dbReference type="NCBIfam" id="TIGR04265"/>
    </source>
</evidence>
<dbReference type="KEGG" id="rue:DT065_14495"/>
<evidence type="ECO:0000313" key="17">
    <source>
        <dbReference type="Proteomes" id="UP000252100"/>
    </source>
</evidence>
<comment type="similarity">
    <text evidence="13">Belongs to the phospholipase D family. Cardiolipin synthase subfamily.</text>
</comment>
<dbReference type="InterPro" id="IPR027379">
    <property type="entry name" value="CLS_N"/>
</dbReference>
<feature type="active site" evidence="13">
    <location>
        <position position="222"/>
    </location>
</feature>
<keyword evidence="8 13" id="KW-0443">Lipid metabolism</keyword>
<keyword evidence="4 13" id="KW-0808">Transferase</keyword>
<dbReference type="PROSITE" id="PS50035">
    <property type="entry name" value="PLD"/>
    <property type="match status" value="2"/>
</dbReference>
<comment type="subcellular location">
    <subcellularLocation>
        <location evidence="1 13">Cell membrane</location>
        <topology evidence="1 13">Multi-pass membrane protein</topology>
    </subcellularLocation>
</comment>
<dbReference type="InterPro" id="IPR001736">
    <property type="entry name" value="PLipase_D/transphosphatidylase"/>
</dbReference>
<dbReference type="HAMAP" id="MF_01916">
    <property type="entry name" value="Cardiolipin_synth_Cls"/>
    <property type="match status" value="1"/>
</dbReference>
<evidence type="ECO:0000256" key="13">
    <source>
        <dbReference type="HAMAP-Rule" id="MF_01916"/>
    </source>
</evidence>
<dbReference type="Pfam" id="PF13396">
    <property type="entry name" value="PLDc_N"/>
    <property type="match status" value="1"/>
</dbReference>
<keyword evidence="6" id="KW-0677">Repeat</keyword>
<keyword evidence="3 13" id="KW-0444">Lipid biosynthesis</keyword>
<evidence type="ECO:0000256" key="3">
    <source>
        <dbReference type="ARBA" id="ARBA00022516"/>
    </source>
</evidence>
<evidence type="ECO:0000256" key="7">
    <source>
        <dbReference type="ARBA" id="ARBA00022989"/>
    </source>
</evidence>
<dbReference type="CDD" id="cd09110">
    <property type="entry name" value="PLDc_CLS_1"/>
    <property type="match status" value="1"/>
</dbReference>
<name>A0A345C1K8_9BACI</name>
<feature type="active site" evidence="13">
    <location>
        <position position="400"/>
    </location>
</feature>
<dbReference type="InterPro" id="IPR030874">
    <property type="entry name" value="Cardiolipin_synth_Firmi"/>
</dbReference>
<dbReference type="SUPFAM" id="SSF56024">
    <property type="entry name" value="Phospholipase D/nuclease"/>
    <property type="match status" value="2"/>
</dbReference>
<organism evidence="16 17">
    <name type="scientific">Salicibibacter kimchii</name>
    <dbReference type="NCBI Taxonomy" id="2099786"/>
    <lineage>
        <taxon>Bacteria</taxon>
        <taxon>Bacillati</taxon>
        <taxon>Bacillota</taxon>
        <taxon>Bacilli</taxon>
        <taxon>Bacillales</taxon>
        <taxon>Bacillaceae</taxon>
        <taxon>Salicibibacter</taxon>
    </lineage>
</organism>
<accession>A0A345C1K8</accession>
<evidence type="ECO:0000313" key="16">
    <source>
        <dbReference type="EMBL" id="AXF57089.1"/>
    </source>
</evidence>
<evidence type="ECO:0000256" key="6">
    <source>
        <dbReference type="ARBA" id="ARBA00022737"/>
    </source>
</evidence>
<feature type="active site" evidence="13">
    <location>
        <position position="407"/>
    </location>
</feature>
<evidence type="ECO:0000256" key="2">
    <source>
        <dbReference type="ARBA" id="ARBA00022475"/>
    </source>
</evidence>
<comment type="caution">
    <text evidence="13">Lacks conserved residue(s) required for the propagation of feature annotation.</text>
</comment>
<dbReference type="EC" id="2.7.8.-" evidence="13 14"/>
<dbReference type="GO" id="GO:0008808">
    <property type="term" value="F:cardiolipin synthase activity"/>
    <property type="evidence" value="ECO:0007669"/>
    <property type="project" value="UniProtKB-UniRule"/>
</dbReference>
<keyword evidence="9 13" id="KW-0472">Membrane</keyword>
<evidence type="ECO:0000256" key="1">
    <source>
        <dbReference type="ARBA" id="ARBA00004651"/>
    </source>
</evidence>
<evidence type="ECO:0000256" key="9">
    <source>
        <dbReference type="ARBA" id="ARBA00023136"/>
    </source>
</evidence>
<gene>
    <name evidence="16" type="primary">cls</name>
    <name evidence="16" type="ORF">DT065_14495</name>
</gene>
<keyword evidence="5 13" id="KW-0812">Transmembrane</keyword>